<dbReference type="Gene3D" id="2.40.37.10">
    <property type="entry name" value="Lyase, Ornithine Decarboxylase, Chain A, domain 1"/>
    <property type="match status" value="1"/>
</dbReference>
<dbReference type="PRINTS" id="PR00992">
    <property type="entry name" value="ALARACEMASE"/>
</dbReference>
<dbReference type="InterPro" id="IPR000821">
    <property type="entry name" value="Ala_racemase"/>
</dbReference>
<dbReference type="PANTHER" id="PTHR30511:SF0">
    <property type="entry name" value="ALANINE RACEMASE, CATABOLIC-RELATED"/>
    <property type="match status" value="1"/>
</dbReference>
<dbReference type="SUPFAM" id="SSF51419">
    <property type="entry name" value="PLP-binding barrel"/>
    <property type="match status" value="1"/>
</dbReference>
<comment type="cofactor">
    <cofactor evidence="1">
        <name>pyridoxal 5'-phosphate</name>
        <dbReference type="ChEBI" id="CHEBI:597326"/>
    </cofactor>
</comment>
<dbReference type="Pfam" id="PF01168">
    <property type="entry name" value="Ala_racemase_N"/>
    <property type="match status" value="1"/>
</dbReference>
<name>A0ABM8FR86_9MICO</name>
<dbReference type="InterPro" id="IPR009006">
    <property type="entry name" value="Ala_racemase/Decarboxylase_C"/>
</dbReference>
<keyword evidence="3" id="KW-0413">Isomerase</keyword>
<sequence length="344" mass="36117">MSTPVLEISRGAFRANLAAVRARLGESQLMLVMKDDAYGHGIDWAVSEAEAAGVSWFGGYDIPTALRIRALTSQRVYAWATSSASEVEAAIRAGIELGIGSTAYLAAVIARAELLGIRTALHLKIDTGLHRNGFRPEDWAAAVGIARAAEERGSVRIAGVWSHLAEASDEEDDAAQAVFLEAVRHLEAVGGTPEALHLTASAAAWWRPELRGTLSRIGAFCYGIRSADGPVLDGLSLISRLVATVDAVEGDTVRVGLGAFHGLPSVLQGAEVATPGGLRRIVRIDGDATTVAAWPGARIGDRVIVFGPGDDGESDATALAERMDTVGEEILTRLTPAVSRLLGP</sequence>
<evidence type="ECO:0000256" key="3">
    <source>
        <dbReference type="ARBA" id="ARBA00023235"/>
    </source>
</evidence>
<dbReference type="RefSeq" id="WP_286302044.1">
    <property type="nucleotide sequence ID" value="NZ_AP027728.1"/>
</dbReference>
<evidence type="ECO:0000256" key="1">
    <source>
        <dbReference type="ARBA" id="ARBA00001933"/>
    </source>
</evidence>
<dbReference type="Proteomes" id="UP001321543">
    <property type="component" value="Chromosome"/>
</dbReference>
<dbReference type="SUPFAM" id="SSF50621">
    <property type="entry name" value="Alanine racemase C-terminal domain-like"/>
    <property type="match status" value="1"/>
</dbReference>
<evidence type="ECO:0000256" key="2">
    <source>
        <dbReference type="ARBA" id="ARBA00022898"/>
    </source>
</evidence>
<keyword evidence="2" id="KW-0663">Pyridoxal phosphate</keyword>
<dbReference type="InterPro" id="IPR001608">
    <property type="entry name" value="Ala_racemase_N"/>
</dbReference>
<dbReference type="Pfam" id="PF00842">
    <property type="entry name" value="Ala_racemase_C"/>
    <property type="match status" value="1"/>
</dbReference>
<proteinExistence type="predicted"/>
<dbReference type="EMBL" id="AP027728">
    <property type="protein sequence ID" value="BDZ38187.1"/>
    <property type="molecule type" value="Genomic_DNA"/>
</dbReference>
<accession>A0ABM8FR86</accession>
<dbReference type="PANTHER" id="PTHR30511">
    <property type="entry name" value="ALANINE RACEMASE"/>
    <property type="match status" value="1"/>
</dbReference>
<evidence type="ECO:0000313" key="5">
    <source>
        <dbReference type="EMBL" id="BDZ38187.1"/>
    </source>
</evidence>
<organism evidence="5 6">
    <name type="scientific">Microbacterium suwonense</name>
    <dbReference type="NCBI Taxonomy" id="683047"/>
    <lineage>
        <taxon>Bacteria</taxon>
        <taxon>Bacillati</taxon>
        <taxon>Actinomycetota</taxon>
        <taxon>Actinomycetes</taxon>
        <taxon>Micrococcales</taxon>
        <taxon>Microbacteriaceae</taxon>
        <taxon>Microbacterium</taxon>
    </lineage>
</organism>
<evidence type="ECO:0000313" key="6">
    <source>
        <dbReference type="Proteomes" id="UP001321543"/>
    </source>
</evidence>
<keyword evidence="6" id="KW-1185">Reference proteome</keyword>
<dbReference type="InterPro" id="IPR011079">
    <property type="entry name" value="Ala_racemase_C"/>
</dbReference>
<gene>
    <name evidence="5" type="primary">alr_1</name>
    <name evidence="5" type="ORF">GCM10025863_08010</name>
</gene>
<evidence type="ECO:0000259" key="4">
    <source>
        <dbReference type="SMART" id="SM01005"/>
    </source>
</evidence>
<protein>
    <submittedName>
        <fullName evidence="5">Alanine racemase</fullName>
    </submittedName>
</protein>
<feature type="domain" description="Alanine racemase C-terminal" evidence="4">
    <location>
        <begin position="234"/>
        <end position="343"/>
    </location>
</feature>
<dbReference type="InterPro" id="IPR020622">
    <property type="entry name" value="Ala_racemase_pyridoxalP-BS"/>
</dbReference>
<dbReference type="Gene3D" id="3.20.20.10">
    <property type="entry name" value="Alanine racemase"/>
    <property type="match status" value="1"/>
</dbReference>
<reference evidence="6" key="1">
    <citation type="journal article" date="2019" name="Int. J. Syst. Evol. Microbiol.">
        <title>The Global Catalogue of Microorganisms (GCM) 10K type strain sequencing project: providing services to taxonomists for standard genome sequencing and annotation.</title>
        <authorList>
            <consortium name="The Broad Institute Genomics Platform"/>
            <consortium name="The Broad Institute Genome Sequencing Center for Infectious Disease"/>
            <person name="Wu L."/>
            <person name="Ma J."/>
        </authorList>
    </citation>
    <scope>NUCLEOTIDE SEQUENCE [LARGE SCALE GENOMIC DNA]</scope>
    <source>
        <strain evidence="6">NBRC 106310</strain>
    </source>
</reference>
<dbReference type="SMART" id="SM01005">
    <property type="entry name" value="Ala_racemase_C"/>
    <property type="match status" value="1"/>
</dbReference>
<dbReference type="InterPro" id="IPR029066">
    <property type="entry name" value="PLP-binding_barrel"/>
</dbReference>
<dbReference type="PROSITE" id="PS00395">
    <property type="entry name" value="ALANINE_RACEMASE"/>
    <property type="match status" value="1"/>
</dbReference>